<feature type="domain" description="Nitroreductase" evidence="6">
    <location>
        <begin position="57"/>
        <end position="197"/>
    </location>
</feature>
<evidence type="ECO:0000256" key="4">
    <source>
        <dbReference type="ARBA" id="ARBA00023002"/>
    </source>
</evidence>
<dbReference type="PANTHER" id="PTHR43543:SF1">
    <property type="entry name" value="MALONIC SEMIALDEHYDE REDUCTASE RUTE-RELATED"/>
    <property type="match status" value="1"/>
</dbReference>
<dbReference type="Pfam" id="PF00881">
    <property type="entry name" value="Nitroreductase"/>
    <property type="match status" value="1"/>
</dbReference>
<keyword evidence="1 5" id="KW-0285">Flavoprotein</keyword>
<dbReference type="EMBL" id="FXAN01000121">
    <property type="protein sequence ID" value="SMG02984.1"/>
    <property type="molecule type" value="Genomic_DNA"/>
</dbReference>
<keyword evidence="4 5" id="KW-0560">Oxidoreductase</keyword>
<organism evidence="7 8">
    <name type="scientific">Burkholderia singularis</name>
    <dbReference type="NCBI Taxonomy" id="1503053"/>
    <lineage>
        <taxon>Bacteria</taxon>
        <taxon>Pseudomonadati</taxon>
        <taxon>Pseudomonadota</taxon>
        <taxon>Betaproteobacteria</taxon>
        <taxon>Burkholderiales</taxon>
        <taxon>Burkholderiaceae</taxon>
        <taxon>Burkholderia</taxon>
        <taxon>pseudomallei group</taxon>
    </lineage>
</organism>
<sequence length="235" mass="25693">MAFASLHQARRRFTEILAARTRRRRTRPRSAVRTLTWTFIMARLPDSALDLIFRTARTHNAWLDKPVDDALLHELIDLAKLGPTSANASPARFVFVKSPQAKAKLKPALSEGNVAKTMSAPVTVIVGMDLAFHDQLPKLFPQVDARSWFAGNNALIEATAFRNASLQGAYLIVAARALGLDAGPMSGFDQSAVDTAFFAGTSIKSNFLINLGYGDPAGLFPRNPRLSFDEIARIA</sequence>
<keyword evidence="2 5" id="KW-0288">FMN</keyword>
<dbReference type="GO" id="GO:0016491">
    <property type="term" value="F:oxidoreductase activity"/>
    <property type="evidence" value="ECO:0007669"/>
    <property type="project" value="UniProtKB-UniRule"/>
</dbReference>
<dbReference type="HAMAP" id="MF_01204">
    <property type="entry name" value="Oxidoreductase_RutE_HadB"/>
    <property type="match status" value="1"/>
</dbReference>
<dbReference type="Gene3D" id="3.40.109.10">
    <property type="entry name" value="NADH Oxidase"/>
    <property type="match status" value="1"/>
</dbReference>
<evidence type="ECO:0000313" key="7">
    <source>
        <dbReference type="EMBL" id="SMG02984.1"/>
    </source>
</evidence>
<proteinExistence type="inferred from homology"/>
<dbReference type="NCBIfam" id="NF003768">
    <property type="entry name" value="PRK05365.1"/>
    <property type="match status" value="1"/>
</dbReference>
<gene>
    <name evidence="7" type="ORF">BSIN_5254</name>
</gene>
<comment type="cofactor">
    <cofactor evidence="5">
        <name>FMN</name>
        <dbReference type="ChEBI" id="CHEBI:58210"/>
    </cofactor>
</comment>
<evidence type="ECO:0000259" key="6">
    <source>
        <dbReference type="Pfam" id="PF00881"/>
    </source>
</evidence>
<dbReference type="PANTHER" id="PTHR43543">
    <property type="entry name" value="MALONIC SEMIALDEHYDE REDUCTASE RUTE-RELATED"/>
    <property type="match status" value="1"/>
</dbReference>
<dbReference type="InterPro" id="IPR029479">
    <property type="entry name" value="Nitroreductase"/>
</dbReference>
<name>A0A238HC25_9BURK</name>
<evidence type="ECO:0000256" key="5">
    <source>
        <dbReference type="HAMAP-Rule" id="MF_01204"/>
    </source>
</evidence>
<comment type="similarity">
    <text evidence="5">Belongs to the nitroreductase family. HadB/RutE subfamily.</text>
</comment>
<dbReference type="InterPro" id="IPR050461">
    <property type="entry name" value="Nitroreductase_HadB/RutE"/>
</dbReference>
<evidence type="ECO:0000256" key="3">
    <source>
        <dbReference type="ARBA" id="ARBA00022857"/>
    </source>
</evidence>
<keyword evidence="3 5" id="KW-0521">NADP</keyword>
<dbReference type="InterPro" id="IPR023936">
    <property type="entry name" value="RutE-like"/>
</dbReference>
<dbReference type="InterPro" id="IPR000415">
    <property type="entry name" value="Nitroreductase-like"/>
</dbReference>
<evidence type="ECO:0000256" key="1">
    <source>
        <dbReference type="ARBA" id="ARBA00022630"/>
    </source>
</evidence>
<dbReference type="Proteomes" id="UP000198460">
    <property type="component" value="Unassembled WGS sequence"/>
</dbReference>
<keyword evidence="5" id="KW-0520">NAD</keyword>
<dbReference type="SUPFAM" id="SSF55469">
    <property type="entry name" value="FMN-dependent nitroreductase-like"/>
    <property type="match status" value="1"/>
</dbReference>
<accession>A0A238HC25</accession>
<reference evidence="7 8" key="1">
    <citation type="submission" date="2017-04" db="EMBL/GenBank/DDBJ databases">
        <authorList>
            <person name="Afonso C.L."/>
            <person name="Miller P.J."/>
            <person name="Scott M.A."/>
            <person name="Spackman E."/>
            <person name="Goraichik I."/>
            <person name="Dimitrov K.M."/>
            <person name="Suarez D.L."/>
            <person name="Swayne D.E."/>
        </authorList>
    </citation>
    <scope>NUCLEOTIDE SEQUENCE [LARGE SCALE GENOMIC DNA]</scope>
    <source>
        <strain evidence="7">LMG 28154</strain>
    </source>
</reference>
<dbReference type="AlphaFoldDB" id="A0A238HC25"/>
<evidence type="ECO:0000256" key="2">
    <source>
        <dbReference type="ARBA" id="ARBA00022643"/>
    </source>
</evidence>
<dbReference type="EC" id="1.-.-.-" evidence="5"/>
<protein>
    <recommendedName>
        <fullName evidence="5">Putative NADH dehydrogenase/NAD(P)H nitroreductase BSIN_5254</fullName>
        <ecNumber evidence="5">1.-.-.-</ecNumber>
    </recommendedName>
</protein>
<dbReference type="CDD" id="cd02148">
    <property type="entry name" value="RutE-like"/>
    <property type="match status" value="1"/>
</dbReference>
<evidence type="ECO:0000313" key="8">
    <source>
        <dbReference type="Proteomes" id="UP000198460"/>
    </source>
</evidence>